<dbReference type="Gene3D" id="3.40.50.620">
    <property type="entry name" value="HUPs"/>
    <property type="match status" value="1"/>
</dbReference>
<gene>
    <name evidence="5" type="ORF">L9S41_14690</name>
</gene>
<dbReference type="Pfam" id="PF01012">
    <property type="entry name" value="ETF"/>
    <property type="match status" value="1"/>
</dbReference>
<keyword evidence="6" id="KW-1185">Reference proteome</keyword>
<dbReference type="SUPFAM" id="SSF52402">
    <property type="entry name" value="Adenine nucleotide alpha hydrolases-like"/>
    <property type="match status" value="1"/>
</dbReference>
<dbReference type="PANTHER" id="PTHR21294:SF8">
    <property type="entry name" value="ELECTRON TRANSFER FLAVOPROTEIN SUBUNIT BETA"/>
    <property type="match status" value="1"/>
</dbReference>
<evidence type="ECO:0000256" key="3">
    <source>
        <dbReference type="ARBA" id="ARBA00022982"/>
    </source>
</evidence>
<evidence type="ECO:0000313" key="6">
    <source>
        <dbReference type="Proteomes" id="UP001060414"/>
    </source>
</evidence>
<evidence type="ECO:0000256" key="1">
    <source>
        <dbReference type="ARBA" id="ARBA00007557"/>
    </source>
</evidence>
<dbReference type="InterPro" id="IPR014729">
    <property type="entry name" value="Rossmann-like_a/b/a_fold"/>
</dbReference>
<name>A0ABY5ZIL9_9BACT</name>
<proteinExistence type="inferred from homology"/>
<organism evidence="5 6">
    <name type="scientific">Geoalkalibacter halelectricus</name>
    <dbReference type="NCBI Taxonomy" id="2847045"/>
    <lineage>
        <taxon>Bacteria</taxon>
        <taxon>Pseudomonadati</taxon>
        <taxon>Thermodesulfobacteriota</taxon>
        <taxon>Desulfuromonadia</taxon>
        <taxon>Desulfuromonadales</taxon>
        <taxon>Geoalkalibacteraceae</taxon>
        <taxon>Geoalkalibacter</taxon>
    </lineage>
</organism>
<keyword evidence="3" id="KW-0249">Electron transport</keyword>
<sequence length="298" mass="31837">MSENKLEILVVLRECSDPRPPVGLMTRGAGLRERGLRRLTNLADLEALEHALALQDAGVAQVSVVAAGPARIEDSLRLALALGARRAIRVWDAGFEGGDALADAHLWQRVYTVLRPKLILTGNRLLDAGCDPAPGLAAARMGMGCVSAALSLVLNDNQATVLRKGDCGARQKIQVQLPCAILCEAGARQVRYPGLEAVVNATTQPVEFWSLADLGLPVWEVGALGATLEQGEVSFPRPDPLRATTPDPSLPAFERILALLSGGIQPREGKMHFLPPDQVVESLMEIFQSEGLLPEAEA</sequence>
<comment type="similarity">
    <text evidence="1">Belongs to the ETF beta-subunit/FixA family.</text>
</comment>
<dbReference type="InterPro" id="IPR014730">
    <property type="entry name" value="ETF_a/b_N"/>
</dbReference>
<evidence type="ECO:0000256" key="2">
    <source>
        <dbReference type="ARBA" id="ARBA00022448"/>
    </source>
</evidence>
<reference evidence="5" key="1">
    <citation type="journal article" date="2022" name="Environ. Microbiol.">
        <title>Geoalkalibacter halelectricus SAP #1 sp. nov. possessing extracellular electron transfer and mineral#reducing capabilities from a haloalkaline environment.</title>
        <authorList>
            <person name="Yadav S."/>
            <person name="Singh R."/>
            <person name="Sundharam S.S."/>
            <person name="Chaudhary S."/>
            <person name="Krishnamurthi S."/>
            <person name="Patil S.A."/>
        </authorList>
    </citation>
    <scope>NUCLEOTIDE SEQUENCE</scope>
    <source>
        <strain evidence="5">SAP-1</strain>
    </source>
</reference>
<accession>A0ABY5ZIL9</accession>
<dbReference type="RefSeq" id="WP_260747280.1">
    <property type="nucleotide sequence ID" value="NZ_CP092109.1"/>
</dbReference>
<dbReference type="EMBL" id="CP092109">
    <property type="protein sequence ID" value="UWZ78918.1"/>
    <property type="molecule type" value="Genomic_DNA"/>
</dbReference>
<keyword evidence="2" id="KW-0813">Transport</keyword>
<evidence type="ECO:0000259" key="4">
    <source>
        <dbReference type="SMART" id="SM00893"/>
    </source>
</evidence>
<feature type="domain" description="Electron transfer flavoprotein alpha/beta-subunit N-terminal" evidence="4">
    <location>
        <begin position="28"/>
        <end position="218"/>
    </location>
</feature>
<dbReference type="Proteomes" id="UP001060414">
    <property type="component" value="Chromosome"/>
</dbReference>
<evidence type="ECO:0000313" key="5">
    <source>
        <dbReference type="EMBL" id="UWZ78918.1"/>
    </source>
</evidence>
<dbReference type="PANTHER" id="PTHR21294">
    <property type="entry name" value="ELECTRON TRANSFER FLAVOPROTEIN BETA-SUBUNIT"/>
    <property type="match status" value="1"/>
</dbReference>
<protein>
    <submittedName>
        <fullName evidence="5">Electron transfer flavoprotein subunit beta</fullName>
    </submittedName>
</protein>
<dbReference type="SMART" id="SM00893">
    <property type="entry name" value="ETF"/>
    <property type="match status" value="1"/>
</dbReference>
<dbReference type="InterPro" id="IPR012255">
    <property type="entry name" value="ETF_b"/>
</dbReference>